<evidence type="ECO:0000313" key="4">
    <source>
        <dbReference type="Proteomes" id="UP000294682"/>
    </source>
</evidence>
<feature type="region of interest" description="Disordered" evidence="1">
    <location>
        <begin position="24"/>
        <end position="49"/>
    </location>
</feature>
<dbReference type="PROSITE" id="PS51257">
    <property type="entry name" value="PROKAR_LIPOPROTEIN"/>
    <property type="match status" value="1"/>
</dbReference>
<feature type="chain" id="PRO_5040938424" evidence="2">
    <location>
        <begin position="20"/>
        <end position="444"/>
    </location>
</feature>
<dbReference type="EMBL" id="SLUK01000003">
    <property type="protein sequence ID" value="TCL44200.1"/>
    <property type="molecule type" value="Genomic_DNA"/>
</dbReference>
<dbReference type="PANTHER" id="PTHR43649:SF12">
    <property type="entry name" value="DIACETYLCHITOBIOSE BINDING PROTEIN DASA"/>
    <property type="match status" value="1"/>
</dbReference>
<dbReference type="Proteomes" id="UP000294682">
    <property type="component" value="Unassembled WGS sequence"/>
</dbReference>
<dbReference type="OrthoDB" id="41208at2"/>
<reference evidence="3 4" key="1">
    <citation type="submission" date="2019-03" db="EMBL/GenBank/DDBJ databases">
        <title>Genomic Encyclopedia of Type Strains, Phase IV (KMG-IV): sequencing the most valuable type-strain genomes for metagenomic binning, comparative biology and taxonomic classification.</title>
        <authorList>
            <person name="Goeker M."/>
        </authorList>
    </citation>
    <scope>NUCLEOTIDE SEQUENCE [LARGE SCALE GENOMIC DNA]</scope>
    <source>
        <strain evidence="3 4">DSM 100433</strain>
    </source>
</reference>
<name>A0A9X8Y8R0_9FIRM</name>
<organism evidence="3 4">
    <name type="scientific">Harryflintia acetispora</name>
    <dbReference type="NCBI Taxonomy" id="1849041"/>
    <lineage>
        <taxon>Bacteria</taxon>
        <taxon>Bacillati</taxon>
        <taxon>Bacillota</taxon>
        <taxon>Clostridia</taxon>
        <taxon>Eubacteriales</taxon>
        <taxon>Oscillospiraceae</taxon>
        <taxon>Harryflintia</taxon>
    </lineage>
</organism>
<sequence length="444" mass="48683">MKKTLSFLLIAGMVLASFAGCSGGQSEAPAESQTPASSEAAPSSGAPAPGEQTVIEYIDHFNEETKVNGVTAVIEKFEAKYPQYKVEAAHTSSDTFLDQIRTRVAAGDPYDVFMGILTDFSELVDKGEILPLEDQPFTSRINEATLEPETKDGHIWAIPTSTSIGGVYYNKKVFEEQGIKAPTTRSEFKAACEKLQAAGIIPISGGYMQGNVVLDNVQWVCHPLWQTMGENDINRKIMDGEAKFADSKAYLEGLKVWNEIELDFMDANELSVDRSERVIQLANGTLGMLASGSWSVGDIRTAAPDGEFGFIPVCVFEEAEKNGVILANDDGFMISAKAKNLEGALAYMDFLTSEEGAKAWLEKSKTISSIKGLTMDDADPMVQEMLALVDKGQRYYAKDAVQFEGPALTKARTVFRSYVALPPEQRKDYENALKWLDDEFDAMR</sequence>
<proteinExistence type="predicted"/>
<dbReference type="Pfam" id="PF01547">
    <property type="entry name" value="SBP_bac_1"/>
    <property type="match status" value="1"/>
</dbReference>
<feature type="compositionally biased region" description="Low complexity" evidence="1">
    <location>
        <begin position="26"/>
        <end position="49"/>
    </location>
</feature>
<dbReference type="InterPro" id="IPR006059">
    <property type="entry name" value="SBP"/>
</dbReference>
<comment type="caution">
    <text evidence="3">The sequence shown here is derived from an EMBL/GenBank/DDBJ whole genome shotgun (WGS) entry which is preliminary data.</text>
</comment>
<protein>
    <submittedName>
        <fullName evidence="3">ABC-type glycerol-3-phosphate transport system substrate-binding protein</fullName>
    </submittedName>
</protein>
<gene>
    <name evidence="3" type="ORF">EDD78_103238</name>
</gene>
<dbReference type="Gene3D" id="3.40.190.10">
    <property type="entry name" value="Periplasmic binding protein-like II"/>
    <property type="match status" value="2"/>
</dbReference>
<evidence type="ECO:0000313" key="3">
    <source>
        <dbReference type="EMBL" id="TCL44200.1"/>
    </source>
</evidence>
<dbReference type="InterPro" id="IPR050490">
    <property type="entry name" value="Bact_solute-bd_prot1"/>
</dbReference>
<keyword evidence="2" id="KW-0732">Signal</keyword>
<accession>A0A9X8Y8R0</accession>
<evidence type="ECO:0000256" key="2">
    <source>
        <dbReference type="SAM" id="SignalP"/>
    </source>
</evidence>
<evidence type="ECO:0000256" key="1">
    <source>
        <dbReference type="SAM" id="MobiDB-lite"/>
    </source>
</evidence>
<dbReference type="PANTHER" id="PTHR43649">
    <property type="entry name" value="ARABINOSE-BINDING PROTEIN-RELATED"/>
    <property type="match status" value="1"/>
</dbReference>
<dbReference type="RefSeq" id="WP_079699038.1">
    <property type="nucleotide sequence ID" value="NZ_SLUK01000003.1"/>
</dbReference>
<dbReference type="SUPFAM" id="SSF53850">
    <property type="entry name" value="Periplasmic binding protein-like II"/>
    <property type="match status" value="1"/>
</dbReference>
<dbReference type="AlphaFoldDB" id="A0A9X8Y8R0"/>
<feature type="signal peptide" evidence="2">
    <location>
        <begin position="1"/>
        <end position="19"/>
    </location>
</feature>
<keyword evidence="4" id="KW-1185">Reference proteome</keyword>